<dbReference type="PANTHER" id="PTHR12526">
    <property type="entry name" value="GLYCOSYLTRANSFERASE"/>
    <property type="match status" value="1"/>
</dbReference>
<dbReference type="InterPro" id="IPR001296">
    <property type="entry name" value="Glyco_trans_1"/>
</dbReference>
<dbReference type="InterPro" id="IPR028098">
    <property type="entry name" value="Glyco_trans_4-like_N"/>
</dbReference>
<gene>
    <name evidence="3" type="ORF">ACCQ42_05355</name>
</gene>
<evidence type="ECO:0000259" key="2">
    <source>
        <dbReference type="Pfam" id="PF13439"/>
    </source>
</evidence>
<organism evidence="3 4">
    <name type="scientific">Anaerococcus kampingae</name>
    <dbReference type="NCBI Taxonomy" id="3115614"/>
    <lineage>
        <taxon>Bacteria</taxon>
        <taxon>Bacillati</taxon>
        <taxon>Bacillota</taxon>
        <taxon>Tissierellia</taxon>
        <taxon>Tissierellales</taxon>
        <taxon>Peptoniphilaceae</taxon>
        <taxon>Anaerococcus</taxon>
    </lineage>
</organism>
<name>A0ABW9MDD3_9FIRM</name>
<evidence type="ECO:0000313" key="3">
    <source>
        <dbReference type="EMBL" id="MFO3667194.1"/>
    </source>
</evidence>
<evidence type="ECO:0000313" key="4">
    <source>
        <dbReference type="Proteomes" id="UP001637994"/>
    </source>
</evidence>
<dbReference type="SUPFAM" id="SSF53756">
    <property type="entry name" value="UDP-Glycosyltransferase/glycogen phosphorylase"/>
    <property type="match status" value="1"/>
</dbReference>
<comment type="caution">
    <text evidence="3">The sequence shown here is derived from an EMBL/GenBank/DDBJ whole genome shotgun (WGS) entry which is preliminary data.</text>
</comment>
<accession>A0ABW9MDD3</accession>
<dbReference type="Gene3D" id="3.40.50.2000">
    <property type="entry name" value="Glycogen Phosphorylase B"/>
    <property type="match status" value="2"/>
</dbReference>
<dbReference type="CDD" id="cd03812">
    <property type="entry name" value="GT4_CapH-like"/>
    <property type="match status" value="1"/>
</dbReference>
<dbReference type="PANTHER" id="PTHR12526:SF630">
    <property type="entry name" value="GLYCOSYLTRANSFERASE"/>
    <property type="match status" value="1"/>
</dbReference>
<feature type="domain" description="Glycosyltransferase subfamily 4-like N-terminal" evidence="2">
    <location>
        <begin position="17"/>
        <end position="171"/>
    </location>
</feature>
<protein>
    <submittedName>
        <fullName evidence="3">Glycosyltransferase family 1 protein</fullName>
    </submittedName>
</protein>
<keyword evidence="4" id="KW-1185">Reference proteome</keyword>
<dbReference type="RefSeq" id="WP_410035571.1">
    <property type="nucleotide sequence ID" value="NZ_JBGMEF010000018.1"/>
</dbReference>
<sequence length="363" mass="41661">MSNIKRILHVIGGMDRGGAETLIMNIYRNIDRTKVQFDFAVHTNNRCHYDDEIQSLGGKIYHLPRFKIYNIIDNKISWNKLLSKGEWQIIHGHLDSTASIYLKIAKKYGLITIAHSHSTSSGTGVKKIIVDYLHRDIVKFSDYNFACSTESGEWLFGKNSNFSIIYNGIEMKKFIFDESIRKNVRNELNLNNKFVIGHVANYTYPKNHKFIIELFKIIAEKDSNANLVLAGKGVKENIYESIRGTLIENKITFLGVRNDINRVLQAFDVFILPSLYEGLPVSLVEAQASGLQCIASDQITKEVKYTENLEFIPINNNDSLKKWANKILSLKNIKHKNLYDELVDSEFNIIKVSKSLQNFYLNL</sequence>
<dbReference type="EMBL" id="JBGMEF010000018">
    <property type="protein sequence ID" value="MFO3667194.1"/>
    <property type="molecule type" value="Genomic_DNA"/>
</dbReference>
<dbReference type="Proteomes" id="UP001637994">
    <property type="component" value="Unassembled WGS sequence"/>
</dbReference>
<dbReference type="Pfam" id="PF00534">
    <property type="entry name" value="Glycos_transf_1"/>
    <property type="match status" value="1"/>
</dbReference>
<evidence type="ECO:0000259" key="1">
    <source>
        <dbReference type="Pfam" id="PF00534"/>
    </source>
</evidence>
<proteinExistence type="predicted"/>
<reference evidence="3 4" key="1">
    <citation type="journal article" date="2025" name="Anaerobe">
        <title>Description of Anaerococcus kampingiae sp. nov., Anaerococcus groningensis sp. nov., Anaerococcus martiniensis sp. nov., and Anaerococcus cruorum sp. nov., isolated from human clinical specimens.</title>
        <authorList>
            <person name="Boiten K.E."/>
            <person name="Meijer J."/>
            <person name="van Wezel E.M."/>
            <person name="Veloo A.C.M."/>
        </authorList>
    </citation>
    <scope>NUCLEOTIDE SEQUENCE [LARGE SCALE GENOMIC DNA]</scope>
    <source>
        <strain evidence="3 4">ENR0874</strain>
    </source>
</reference>
<feature type="domain" description="Glycosyl transferase family 1" evidence="1">
    <location>
        <begin position="183"/>
        <end position="333"/>
    </location>
</feature>
<dbReference type="Pfam" id="PF13439">
    <property type="entry name" value="Glyco_transf_4"/>
    <property type="match status" value="1"/>
</dbReference>